<dbReference type="STRING" id="45351.A7SZP9"/>
<organism evidence="4 5">
    <name type="scientific">Nematostella vectensis</name>
    <name type="common">Starlet sea anemone</name>
    <dbReference type="NCBI Taxonomy" id="45351"/>
    <lineage>
        <taxon>Eukaryota</taxon>
        <taxon>Metazoa</taxon>
        <taxon>Cnidaria</taxon>
        <taxon>Anthozoa</taxon>
        <taxon>Hexacorallia</taxon>
        <taxon>Actiniaria</taxon>
        <taxon>Edwardsiidae</taxon>
        <taxon>Nematostella</taxon>
    </lineage>
</organism>
<dbReference type="Pfam" id="PF24681">
    <property type="entry name" value="Kelch_KLHDC2_KLHL20_DRC7"/>
    <property type="match status" value="1"/>
</dbReference>
<dbReference type="GO" id="GO:1990756">
    <property type="term" value="F:ubiquitin-like ligase-substrate adaptor activity"/>
    <property type="evidence" value="ECO:0000318"/>
    <property type="project" value="GO_Central"/>
</dbReference>
<dbReference type="SUPFAM" id="SSF117281">
    <property type="entry name" value="Kelch motif"/>
    <property type="match status" value="1"/>
</dbReference>
<name>A7SZP9_NEMVE</name>
<dbReference type="HOGENOM" id="CLU_004253_14_2_1"/>
<evidence type="ECO:0000256" key="1">
    <source>
        <dbReference type="ARBA" id="ARBA00022441"/>
    </source>
</evidence>
<sequence length="544" mass="61298">MAAAEDDNTKALRSRNVLGSHENEAFSVFKELRDDGELLDVTLHVQGEEIKAHRVVLAACSPYFRAMLTTGFAETFMSTIPLHECDPVGVQSIVEYFYSKRLTITKENIEGLLSAASLFEIPSIVHECGEFIQGEIQIDNCLGIQSLAGQYSLSSLKSKVDDFVCWNFMKVACEDEYDMVPPDHLRDILSQDTLYVNGEEDVFEAVMAWFEYDQERVHKYPDIMSLVRFPVMDHKYLEEIYSDEDIMAVPTWNKIISDAVSNPLRRKAGKSRQSPKVLYLIGELYNEPIQMFNLETYSCTTVSRMKQNAGTAVVADGSLYMVVGGGLMVDRFNPRLNDWVRVADGSKESEFAACGGVGRMYLVGGGRRAKFLDLRTKEWTNLPLMSIRRNYHAITCVENKVFVTGGVTPPGEQAIADAECFNTELNKWESIPPMNHVRFRHELASAGNHVYAIGGCDKVGSAHKTVEVYDLKSCTWQLIGELNHPRRDFAVGVIQGMIFVFGGGGTTSIEQYNIDMDKWTIVGSLNKRWSNFRCVLYPFINFKL</sequence>
<dbReference type="AlphaFoldDB" id="A7SZP9"/>
<dbReference type="InterPro" id="IPR000210">
    <property type="entry name" value="BTB/POZ_dom"/>
</dbReference>
<accession>A7SZP9</accession>
<gene>
    <name evidence="4" type="ORF">NEMVEDRAFT_v1g175812</name>
</gene>
<feature type="domain" description="BTB" evidence="3">
    <location>
        <begin position="39"/>
        <end position="106"/>
    </location>
</feature>
<evidence type="ECO:0000313" key="5">
    <source>
        <dbReference type="Proteomes" id="UP000001593"/>
    </source>
</evidence>
<dbReference type="Pfam" id="PF00651">
    <property type="entry name" value="BTB"/>
    <property type="match status" value="1"/>
</dbReference>
<dbReference type="PANTHER" id="PTHR45632">
    <property type="entry name" value="LD33804P"/>
    <property type="match status" value="1"/>
</dbReference>
<dbReference type="GO" id="GO:0043161">
    <property type="term" value="P:proteasome-mediated ubiquitin-dependent protein catabolic process"/>
    <property type="evidence" value="ECO:0000318"/>
    <property type="project" value="GO_Central"/>
</dbReference>
<dbReference type="OrthoDB" id="6359816at2759"/>
<evidence type="ECO:0000313" key="4">
    <source>
        <dbReference type="EMBL" id="EDO30828.1"/>
    </source>
</evidence>
<dbReference type="InterPro" id="IPR015915">
    <property type="entry name" value="Kelch-typ_b-propeller"/>
</dbReference>
<dbReference type="FunFam" id="1.25.40.420:FF:000001">
    <property type="entry name" value="Kelch-like family member 12"/>
    <property type="match status" value="1"/>
</dbReference>
<dbReference type="SUPFAM" id="SSF54695">
    <property type="entry name" value="POZ domain"/>
    <property type="match status" value="1"/>
</dbReference>
<dbReference type="SMART" id="SM00875">
    <property type="entry name" value="BACK"/>
    <property type="match status" value="1"/>
</dbReference>
<dbReference type="Pfam" id="PF07707">
    <property type="entry name" value="BACK"/>
    <property type="match status" value="1"/>
</dbReference>
<dbReference type="InterPro" id="IPR017096">
    <property type="entry name" value="BTB-kelch_protein"/>
</dbReference>
<dbReference type="EMBL" id="DS469976">
    <property type="protein sequence ID" value="EDO30828.1"/>
    <property type="molecule type" value="Genomic_DNA"/>
</dbReference>
<keyword evidence="1" id="KW-0880">Kelch repeat</keyword>
<evidence type="ECO:0000256" key="2">
    <source>
        <dbReference type="ARBA" id="ARBA00022737"/>
    </source>
</evidence>
<dbReference type="Gene3D" id="3.30.710.10">
    <property type="entry name" value="Potassium Channel Kv1.1, Chain A"/>
    <property type="match status" value="1"/>
</dbReference>
<dbReference type="GO" id="GO:0005737">
    <property type="term" value="C:cytoplasm"/>
    <property type="evidence" value="ECO:0000318"/>
    <property type="project" value="GO_Central"/>
</dbReference>
<proteinExistence type="predicted"/>
<evidence type="ECO:0000259" key="3">
    <source>
        <dbReference type="PROSITE" id="PS50097"/>
    </source>
</evidence>
<dbReference type="InterPro" id="IPR006652">
    <property type="entry name" value="Kelch_1"/>
</dbReference>
<dbReference type="GO" id="GO:0031463">
    <property type="term" value="C:Cul3-RING ubiquitin ligase complex"/>
    <property type="evidence" value="ECO:0000318"/>
    <property type="project" value="GO_Central"/>
</dbReference>
<dbReference type="PROSITE" id="PS50097">
    <property type="entry name" value="BTB"/>
    <property type="match status" value="1"/>
</dbReference>
<dbReference type="SMART" id="SM00225">
    <property type="entry name" value="BTB"/>
    <property type="match status" value="1"/>
</dbReference>
<dbReference type="PIRSF" id="PIRSF037037">
    <property type="entry name" value="Kelch-like_protein_gigaxonin"/>
    <property type="match status" value="1"/>
</dbReference>
<dbReference type="KEGG" id="nve:5501652"/>
<dbReference type="PANTHER" id="PTHR45632:SF3">
    <property type="entry name" value="KELCH-LIKE PROTEIN 32"/>
    <property type="match status" value="1"/>
</dbReference>
<dbReference type="SMART" id="SM00612">
    <property type="entry name" value="Kelch"/>
    <property type="match status" value="4"/>
</dbReference>
<dbReference type="eggNOG" id="KOG4441">
    <property type="taxonomic scope" value="Eukaryota"/>
</dbReference>
<reference evidence="4 5" key="1">
    <citation type="journal article" date="2007" name="Science">
        <title>Sea anemone genome reveals ancestral eumetazoan gene repertoire and genomic organization.</title>
        <authorList>
            <person name="Putnam N.H."/>
            <person name="Srivastava M."/>
            <person name="Hellsten U."/>
            <person name="Dirks B."/>
            <person name="Chapman J."/>
            <person name="Salamov A."/>
            <person name="Terry A."/>
            <person name="Shapiro H."/>
            <person name="Lindquist E."/>
            <person name="Kapitonov V.V."/>
            <person name="Jurka J."/>
            <person name="Genikhovich G."/>
            <person name="Grigoriev I.V."/>
            <person name="Lucas S.M."/>
            <person name="Steele R.E."/>
            <person name="Finnerty J.R."/>
            <person name="Technau U."/>
            <person name="Martindale M.Q."/>
            <person name="Rokhsar D.S."/>
        </authorList>
    </citation>
    <scope>NUCLEOTIDE SEQUENCE [LARGE SCALE GENOMIC DNA]</scope>
    <source>
        <strain evidence="5">CH2 X CH6</strain>
    </source>
</reference>
<dbReference type="Proteomes" id="UP000001593">
    <property type="component" value="Unassembled WGS sequence"/>
</dbReference>
<dbReference type="InterPro" id="IPR011705">
    <property type="entry name" value="BACK"/>
</dbReference>
<dbReference type="InParanoid" id="A7SZP9"/>
<dbReference type="Gene3D" id="1.25.40.420">
    <property type="match status" value="1"/>
</dbReference>
<dbReference type="PhylomeDB" id="A7SZP9"/>
<keyword evidence="2" id="KW-0677">Repeat</keyword>
<keyword evidence="5" id="KW-1185">Reference proteome</keyword>
<dbReference type="InterPro" id="IPR011333">
    <property type="entry name" value="SKP1/BTB/POZ_sf"/>
</dbReference>
<dbReference type="Gene3D" id="2.120.10.80">
    <property type="entry name" value="Kelch-type beta propeller"/>
    <property type="match status" value="1"/>
</dbReference>
<protein>
    <recommendedName>
        <fullName evidence="3">BTB domain-containing protein</fullName>
    </recommendedName>
</protein>